<keyword evidence="3" id="KW-1185">Reference proteome</keyword>
<dbReference type="Proteomes" id="UP000256964">
    <property type="component" value="Unassembled WGS sequence"/>
</dbReference>
<dbReference type="Gene3D" id="3.30.710.10">
    <property type="entry name" value="Potassium Channel Kv1.1, Chain A"/>
    <property type="match status" value="1"/>
</dbReference>
<dbReference type="PROSITE" id="PS50097">
    <property type="entry name" value="BTB"/>
    <property type="match status" value="1"/>
</dbReference>
<proteinExistence type="predicted"/>
<dbReference type="EMBL" id="KZ857480">
    <property type="protein sequence ID" value="RDX42617.1"/>
    <property type="molecule type" value="Genomic_DNA"/>
</dbReference>
<evidence type="ECO:0000259" key="1">
    <source>
        <dbReference type="PROSITE" id="PS50097"/>
    </source>
</evidence>
<dbReference type="InterPro" id="IPR011333">
    <property type="entry name" value="SKP1/BTB/POZ_sf"/>
</dbReference>
<sequence length="339" mass="38753">MLPASRATIPPQQRGEPWFEDGNVIVLTEDAASDVTVAFKVHRGVLARHSEVFQSMFELPSPMAEDVEVAEGCQVVRMYDRPTELSALIRALYDGVSFQYESIQDFFHIAGILRLATKYFIAHLRRQAIRHLLETWPHTLDGHDRFIERALRSSPVGDLSYPYVHPVHVLNLARETHVSIIIPSAIYILSLYPLPDIIRGDHPKLNVEHPSRPSNQLSACDLQDYTLVYQHRIDLVMDFIRKYCCEREPAKGCVGQPGLCQKAFFRLGSRLSRSWVVRTGPLTYMVQVIDELAKDPNVCTMCRRTFKKDVLALREKIWAELPGIIGLPSWKELEEMDMS</sequence>
<protein>
    <recommendedName>
        <fullName evidence="1">BTB domain-containing protein</fullName>
    </recommendedName>
</protein>
<dbReference type="OrthoDB" id="2879636at2759"/>
<dbReference type="STRING" id="139420.A0A371CQV4"/>
<dbReference type="CDD" id="cd18186">
    <property type="entry name" value="BTB_POZ_ZBTB_KLHL-like"/>
    <property type="match status" value="1"/>
</dbReference>
<gene>
    <name evidence="2" type="ORF">OH76DRAFT_1448101</name>
</gene>
<dbReference type="SUPFAM" id="SSF54695">
    <property type="entry name" value="POZ domain"/>
    <property type="match status" value="1"/>
</dbReference>
<accession>A0A371CQV4</accession>
<organism evidence="2 3">
    <name type="scientific">Lentinus brumalis</name>
    <dbReference type="NCBI Taxonomy" id="2498619"/>
    <lineage>
        <taxon>Eukaryota</taxon>
        <taxon>Fungi</taxon>
        <taxon>Dikarya</taxon>
        <taxon>Basidiomycota</taxon>
        <taxon>Agaricomycotina</taxon>
        <taxon>Agaricomycetes</taxon>
        <taxon>Polyporales</taxon>
        <taxon>Polyporaceae</taxon>
        <taxon>Lentinus</taxon>
    </lineage>
</organism>
<feature type="domain" description="BTB" evidence="1">
    <location>
        <begin position="22"/>
        <end position="95"/>
    </location>
</feature>
<evidence type="ECO:0000313" key="2">
    <source>
        <dbReference type="EMBL" id="RDX42617.1"/>
    </source>
</evidence>
<dbReference type="InterPro" id="IPR000210">
    <property type="entry name" value="BTB/POZ_dom"/>
</dbReference>
<reference evidence="2 3" key="1">
    <citation type="journal article" date="2018" name="Biotechnol. Biofuels">
        <title>Integrative visual omics of the white-rot fungus Polyporus brumalis exposes the biotechnological potential of its oxidative enzymes for delignifying raw plant biomass.</title>
        <authorList>
            <person name="Miyauchi S."/>
            <person name="Rancon A."/>
            <person name="Drula E."/>
            <person name="Hage H."/>
            <person name="Chaduli D."/>
            <person name="Favel A."/>
            <person name="Grisel S."/>
            <person name="Henrissat B."/>
            <person name="Herpoel-Gimbert I."/>
            <person name="Ruiz-Duenas F.J."/>
            <person name="Chevret D."/>
            <person name="Hainaut M."/>
            <person name="Lin J."/>
            <person name="Wang M."/>
            <person name="Pangilinan J."/>
            <person name="Lipzen A."/>
            <person name="Lesage-Meessen L."/>
            <person name="Navarro D."/>
            <person name="Riley R."/>
            <person name="Grigoriev I.V."/>
            <person name="Zhou S."/>
            <person name="Raouche S."/>
            <person name="Rosso M.N."/>
        </authorList>
    </citation>
    <scope>NUCLEOTIDE SEQUENCE [LARGE SCALE GENOMIC DNA]</scope>
    <source>
        <strain evidence="2 3">BRFM 1820</strain>
    </source>
</reference>
<dbReference type="Pfam" id="PF00651">
    <property type="entry name" value="BTB"/>
    <property type="match status" value="1"/>
</dbReference>
<name>A0A371CQV4_9APHY</name>
<dbReference type="AlphaFoldDB" id="A0A371CQV4"/>
<evidence type="ECO:0000313" key="3">
    <source>
        <dbReference type="Proteomes" id="UP000256964"/>
    </source>
</evidence>